<dbReference type="AlphaFoldDB" id="A0A382W6J1"/>
<dbReference type="PANTHER" id="PTHR42866:SF2">
    <property type="entry name" value="3-DEOXY-MANNO-OCTULOSONATE CYTIDYLYLTRANSFERASE, MITOCHONDRIAL"/>
    <property type="match status" value="1"/>
</dbReference>
<reference evidence="3" key="1">
    <citation type="submission" date="2018-05" db="EMBL/GenBank/DDBJ databases">
        <authorList>
            <person name="Lanie J.A."/>
            <person name="Ng W.-L."/>
            <person name="Kazmierczak K.M."/>
            <person name="Andrzejewski T.M."/>
            <person name="Davidsen T.M."/>
            <person name="Wayne K.J."/>
            <person name="Tettelin H."/>
            <person name="Glass J.I."/>
            <person name="Rusch D."/>
            <person name="Podicherti R."/>
            <person name="Tsui H.-C.T."/>
            <person name="Winkler M.E."/>
        </authorList>
    </citation>
    <scope>NUCLEOTIDE SEQUENCE</scope>
</reference>
<dbReference type="Gene3D" id="3.90.550.10">
    <property type="entry name" value="Spore Coat Polysaccharide Biosynthesis Protein SpsA, Chain A"/>
    <property type="match status" value="1"/>
</dbReference>
<evidence type="ECO:0000313" key="3">
    <source>
        <dbReference type="EMBL" id="SVD53758.1"/>
    </source>
</evidence>
<evidence type="ECO:0000256" key="2">
    <source>
        <dbReference type="ARBA" id="ARBA00022695"/>
    </source>
</evidence>
<protein>
    <recommendedName>
        <fullName evidence="4">3-deoxy-manno-octulosonate cytidylyltransferase</fullName>
    </recommendedName>
</protein>
<gene>
    <name evidence="3" type="ORF">METZ01_LOCUS406612</name>
</gene>
<name>A0A382W6J1_9ZZZZ</name>
<dbReference type="SUPFAM" id="SSF53448">
    <property type="entry name" value="Nucleotide-diphospho-sugar transferases"/>
    <property type="match status" value="1"/>
</dbReference>
<proteinExistence type="predicted"/>
<keyword evidence="1" id="KW-0808">Transferase</keyword>
<evidence type="ECO:0000256" key="1">
    <source>
        <dbReference type="ARBA" id="ARBA00022679"/>
    </source>
</evidence>
<dbReference type="EMBL" id="UINC01157012">
    <property type="protein sequence ID" value="SVD53758.1"/>
    <property type="molecule type" value="Genomic_DNA"/>
</dbReference>
<feature type="non-terminal residue" evidence="3">
    <location>
        <position position="88"/>
    </location>
</feature>
<evidence type="ECO:0008006" key="4">
    <source>
        <dbReference type="Google" id="ProtNLM"/>
    </source>
</evidence>
<keyword evidence="2" id="KW-0548">Nucleotidyltransferase</keyword>
<dbReference type="InterPro" id="IPR003329">
    <property type="entry name" value="Cytidylyl_trans"/>
</dbReference>
<dbReference type="PANTHER" id="PTHR42866">
    <property type="entry name" value="3-DEOXY-MANNO-OCTULOSONATE CYTIDYLYLTRANSFERASE"/>
    <property type="match status" value="1"/>
</dbReference>
<dbReference type="InterPro" id="IPR029044">
    <property type="entry name" value="Nucleotide-diphossugar_trans"/>
</dbReference>
<dbReference type="Pfam" id="PF02348">
    <property type="entry name" value="CTP_transf_3"/>
    <property type="match status" value="1"/>
</dbReference>
<dbReference type="GO" id="GO:0005829">
    <property type="term" value="C:cytosol"/>
    <property type="evidence" value="ECO:0007669"/>
    <property type="project" value="TreeGrafter"/>
</dbReference>
<sequence length="88" mass="9921">MNIGVIPARLNSTRLSEKILIPIRGTPMLIQVYRQVLKAKKLDKVIVAIDDEKTQIELKKFDVLGVMTSNFHQSGTDRIAEALKDEDT</sequence>
<dbReference type="GO" id="GO:0008690">
    <property type="term" value="F:3-deoxy-manno-octulosonate cytidylyltransferase activity"/>
    <property type="evidence" value="ECO:0007669"/>
    <property type="project" value="TreeGrafter"/>
</dbReference>
<accession>A0A382W6J1</accession>
<organism evidence="3">
    <name type="scientific">marine metagenome</name>
    <dbReference type="NCBI Taxonomy" id="408172"/>
    <lineage>
        <taxon>unclassified sequences</taxon>
        <taxon>metagenomes</taxon>
        <taxon>ecological metagenomes</taxon>
    </lineage>
</organism>